<dbReference type="EMBL" id="JPGG01000016">
    <property type="protein sequence ID" value="KGC14984.1"/>
    <property type="molecule type" value="Genomic_DNA"/>
</dbReference>
<dbReference type="InterPro" id="IPR011008">
    <property type="entry name" value="Dimeric_a/b-barrel"/>
</dbReference>
<accession>A0A095XAJ2</accession>
<dbReference type="OrthoDB" id="9807535at2"/>
<dbReference type="Proteomes" id="UP000029590">
    <property type="component" value="Unassembled WGS sequence"/>
</dbReference>
<dbReference type="Gene3D" id="3.30.70.1060">
    <property type="entry name" value="Dimeric alpha+beta barrel"/>
    <property type="match status" value="1"/>
</dbReference>
<dbReference type="SUPFAM" id="SSF54909">
    <property type="entry name" value="Dimeric alpha+beta barrel"/>
    <property type="match status" value="1"/>
</dbReference>
<dbReference type="Proteomes" id="UP000220629">
    <property type="component" value="Unassembled WGS sequence"/>
</dbReference>
<feature type="domain" description="YCII-related" evidence="2">
    <location>
        <begin position="15"/>
        <end position="112"/>
    </location>
</feature>
<evidence type="ECO:0000313" key="5">
    <source>
        <dbReference type="EMBL" id="UWX73886.1"/>
    </source>
</evidence>
<accession>A0A095HN23</accession>
<name>A0A095XAJ2_BURGA</name>
<dbReference type="PANTHER" id="PTHR35174">
    <property type="entry name" value="BLL7171 PROTEIN-RELATED"/>
    <property type="match status" value="1"/>
</dbReference>
<proteinExistence type="inferred from homology"/>
<dbReference type="KEGG" id="bgo:BM43_5867"/>
<dbReference type="EMBL" id="PDDY01000001">
    <property type="protein sequence ID" value="PEH43143.1"/>
    <property type="molecule type" value="Genomic_DNA"/>
</dbReference>
<reference evidence="3 6" key="1">
    <citation type="submission" date="2014-04" db="EMBL/GenBank/DDBJ databases">
        <authorList>
            <person name="Bishop-Lilly K.A."/>
            <person name="Broomall S.M."/>
            <person name="Chain P.S."/>
            <person name="Chertkov O."/>
            <person name="Coyne S.R."/>
            <person name="Daligault H.E."/>
            <person name="Davenport K.W."/>
            <person name="Erkkila T."/>
            <person name="Frey K.G."/>
            <person name="Gibbons H.S."/>
            <person name="Gu W."/>
            <person name="Jaissle J."/>
            <person name="Johnson S.L."/>
            <person name="Koroleva G.I."/>
            <person name="Ladner J.T."/>
            <person name="Lo C.-C."/>
            <person name="Minogue T.D."/>
            <person name="Munk C."/>
            <person name="Palacios G.F."/>
            <person name="Redden C.L."/>
            <person name="Rosenzweig C.N."/>
            <person name="Scholz M.B."/>
            <person name="Teshima H."/>
            <person name="Xu Y."/>
        </authorList>
    </citation>
    <scope>NUCLEOTIDE SEQUENCE [LARGE SCALE GENOMIC DNA]</scope>
    <source>
        <strain evidence="6">gladioli</strain>
        <strain evidence="3">Gladioli</strain>
    </source>
</reference>
<sequence>MAFMLLIAEPVGQRAQRTQEEGRALYERMLRFAGELESRGVLRAAESLVSEDKGTRVQVRNGEARVVDGPFAEAKEMIGGFFLLDVATEGEAVAIAKTCPAAEWCTVEVRELGPCFL</sequence>
<evidence type="ECO:0000313" key="3">
    <source>
        <dbReference type="EMBL" id="KGC14984.1"/>
    </source>
</evidence>
<dbReference type="InterPro" id="IPR005545">
    <property type="entry name" value="YCII"/>
</dbReference>
<gene>
    <name evidence="4" type="ORF">CRM94_13870</name>
    <name evidence="3" type="ORF">DM48_1898</name>
    <name evidence="5" type="ORF">NYZ96_20315</name>
</gene>
<dbReference type="Proteomes" id="UP001059745">
    <property type="component" value="Chromosome 2"/>
</dbReference>
<dbReference type="GeneID" id="66460005"/>
<protein>
    <submittedName>
        <fullName evidence="4">Dehydrogenase</fullName>
    </submittedName>
    <submittedName>
        <fullName evidence="3">YCII-related domain protein</fullName>
    </submittedName>
    <submittedName>
        <fullName evidence="5">YciI family protein</fullName>
    </submittedName>
</protein>
<evidence type="ECO:0000256" key="1">
    <source>
        <dbReference type="ARBA" id="ARBA00007689"/>
    </source>
</evidence>
<reference evidence="7" key="3">
    <citation type="submission" date="2017-09" db="EMBL/GenBank/DDBJ databases">
        <title>FDA dAtabase for Regulatory Grade micrObial Sequences (FDA-ARGOS): Supporting development and validation of Infectious Disease Dx tests.</title>
        <authorList>
            <person name="Minogue T."/>
            <person name="Wolcott M."/>
            <person name="Wasieloski L."/>
            <person name="Aguilar W."/>
            <person name="Moore D."/>
            <person name="Tallon L."/>
            <person name="Sadzewicz L."/>
            <person name="Ott S."/>
            <person name="Zhao X."/>
            <person name="Nagaraj S."/>
            <person name="Vavikolanu K."/>
            <person name="Aluvathingal J."/>
            <person name="Nadendla S."/>
            <person name="Sichtig H."/>
        </authorList>
    </citation>
    <scope>NUCLEOTIDE SEQUENCE [LARGE SCALE GENOMIC DNA]</scope>
    <source>
        <strain evidence="7">FDAARGOS_390</strain>
    </source>
</reference>
<evidence type="ECO:0000313" key="7">
    <source>
        <dbReference type="Proteomes" id="UP000220629"/>
    </source>
</evidence>
<organism evidence="4 7">
    <name type="scientific">Burkholderia gladioli</name>
    <name type="common">Pseudomonas marginata</name>
    <name type="synonym">Phytomonas marginata</name>
    <dbReference type="NCBI Taxonomy" id="28095"/>
    <lineage>
        <taxon>Bacteria</taxon>
        <taxon>Pseudomonadati</taxon>
        <taxon>Pseudomonadota</taxon>
        <taxon>Betaproteobacteria</taxon>
        <taxon>Burkholderiales</taxon>
        <taxon>Burkholderiaceae</taxon>
        <taxon>Burkholderia</taxon>
    </lineage>
</organism>
<evidence type="ECO:0000313" key="6">
    <source>
        <dbReference type="Proteomes" id="UP000029590"/>
    </source>
</evidence>
<evidence type="ECO:0000259" key="2">
    <source>
        <dbReference type="Pfam" id="PF03795"/>
    </source>
</evidence>
<comment type="similarity">
    <text evidence="1">Belongs to the YciI family.</text>
</comment>
<evidence type="ECO:0000313" key="4">
    <source>
        <dbReference type="EMBL" id="PEH43143.1"/>
    </source>
</evidence>
<dbReference type="RefSeq" id="WP_025100977.1">
    <property type="nucleotide sequence ID" value="NZ_CADEPO010000003.1"/>
</dbReference>
<dbReference type="AlphaFoldDB" id="A0A095XAJ2"/>
<dbReference type="EMBL" id="CP104215">
    <property type="protein sequence ID" value="UWX73886.1"/>
    <property type="molecule type" value="Genomic_DNA"/>
</dbReference>
<reference evidence="4" key="2">
    <citation type="submission" date="2017-09" db="EMBL/GenBank/DDBJ databases">
        <title>FDA dAtabase for Regulatory Grade micrObial Sequences (FDA-ARGOS): Supporting development and validation of Infectious Disease Dx tests.</title>
        <authorList>
            <person name="Minogue T."/>
            <person name="Wolcott M."/>
            <person name="Wasieloski L."/>
            <person name="Aguilar W."/>
            <person name="Moore D."/>
            <person name="Tallon L.J."/>
            <person name="Sadzewicz L."/>
            <person name="Ott S."/>
            <person name="Zhao X."/>
            <person name="Nagaraj S."/>
            <person name="Vavikolanu K."/>
            <person name="Aluvathingal J."/>
            <person name="Nadendla S."/>
            <person name="Sichtig H."/>
        </authorList>
    </citation>
    <scope>NUCLEOTIDE SEQUENCE</scope>
    <source>
        <strain evidence="4">FDAARGOS_390</strain>
    </source>
</reference>
<dbReference type="Pfam" id="PF03795">
    <property type="entry name" value="YCII"/>
    <property type="match status" value="1"/>
</dbReference>
<reference evidence="5" key="4">
    <citation type="submission" date="2022-09" db="EMBL/GenBank/DDBJ databases">
        <title>Genomic of Burkholderia gladioli.</title>
        <authorList>
            <person name="Wu H."/>
        </authorList>
    </citation>
    <scope>NUCLEOTIDE SEQUENCE</scope>
    <source>
        <strain evidence="5">ZN-S4</strain>
    </source>
</reference>